<proteinExistence type="predicted"/>
<keyword evidence="2" id="KW-1185">Reference proteome</keyword>
<reference evidence="1 2" key="1">
    <citation type="submission" date="2018-05" db="EMBL/GenBank/DDBJ databases">
        <title>Genomic Encyclopedia of Type Strains, Phase IV (KMG-IV): sequencing the most valuable type-strain genomes for metagenomic binning, comparative biology and taxonomic classification.</title>
        <authorList>
            <person name="Goeker M."/>
        </authorList>
    </citation>
    <scope>NUCLEOTIDE SEQUENCE [LARGE SCALE GENOMIC DNA]</scope>
    <source>
        <strain evidence="1 2">DSM 3183</strain>
    </source>
</reference>
<organism evidence="1 2">
    <name type="scientific">Blastomonas natatoria</name>
    <dbReference type="NCBI Taxonomy" id="34015"/>
    <lineage>
        <taxon>Bacteria</taxon>
        <taxon>Pseudomonadati</taxon>
        <taxon>Pseudomonadota</taxon>
        <taxon>Alphaproteobacteria</taxon>
        <taxon>Sphingomonadales</taxon>
        <taxon>Sphingomonadaceae</taxon>
        <taxon>Blastomonas</taxon>
    </lineage>
</organism>
<comment type="caution">
    <text evidence="1">The sequence shown here is derived from an EMBL/GenBank/DDBJ whole genome shotgun (WGS) entry which is preliminary data.</text>
</comment>
<dbReference type="OrthoDB" id="9958275at2"/>
<dbReference type="Proteomes" id="UP000248014">
    <property type="component" value="Unassembled WGS sequence"/>
</dbReference>
<evidence type="ECO:0000313" key="1">
    <source>
        <dbReference type="EMBL" id="PXW76004.1"/>
    </source>
</evidence>
<sequence length="64" mass="7070">MNEREAIVAWLRNKSQNAHKLAADETANGDQEFAAIYIHGSAAYANAADEIERGDHLKGKSDER</sequence>
<protein>
    <submittedName>
        <fullName evidence="1">Uncharacterized protein</fullName>
    </submittedName>
</protein>
<evidence type="ECO:0000313" key="2">
    <source>
        <dbReference type="Proteomes" id="UP000248014"/>
    </source>
</evidence>
<dbReference type="RefSeq" id="WP_146215331.1">
    <property type="nucleotide sequence ID" value="NZ_QJJM01000006.1"/>
</dbReference>
<name>A0A2V3V4H3_9SPHN</name>
<dbReference type="AlphaFoldDB" id="A0A2V3V4H3"/>
<dbReference type="EMBL" id="QJJM01000006">
    <property type="protein sequence ID" value="PXW76004.1"/>
    <property type="molecule type" value="Genomic_DNA"/>
</dbReference>
<gene>
    <name evidence="1" type="ORF">C7451_106168</name>
</gene>
<accession>A0A2V3V4H3</accession>